<evidence type="ECO:0000256" key="7">
    <source>
        <dbReference type="HAMAP-Rule" id="MF_01161"/>
    </source>
</evidence>
<comment type="catalytic activity">
    <reaction evidence="6 7">
        <text>cytidine(34) in tRNA(Ile2) + L-lysine + ATP = lysidine(34) in tRNA(Ile2) + AMP + diphosphate + H(+)</text>
        <dbReference type="Rhea" id="RHEA:43744"/>
        <dbReference type="Rhea" id="RHEA-COMP:10625"/>
        <dbReference type="Rhea" id="RHEA-COMP:10670"/>
        <dbReference type="ChEBI" id="CHEBI:15378"/>
        <dbReference type="ChEBI" id="CHEBI:30616"/>
        <dbReference type="ChEBI" id="CHEBI:32551"/>
        <dbReference type="ChEBI" id="CHEBI:33019"/>
        <dbReference type="ChEBI" id="CHEBI:82748"/>
        <dbReference type="ChEBI" id="CHEBI:83665"/>
        <dbReference type="ChEBI" id="CHEBI:456215"/>
        <dbReference type="EC" id="6.3.4.19"/>
    </reaction>
</comment>
<dbReference type="InterPro" id="IPR012795">
    <property type="entry name" value="tRNA_Ile_lys_synt_N"/>
</dbReference>
<evidence type="ECO:0000256" key="3">
    <source>
        <dbReference type="ARBA" id="ARBA00022694"/>
    </source>
</evidence>
<evidence type="ECO:0000256" key="4">
    <source>
        <dbReference type="ARBA" id="ARBA00022741"/>
    </source>
</evidence>
<dbReference type="SUPFAM" id="SSF52402">
    <property type="entry name" value="Adenine nucleotide alpha hydrolases-like"/>
    <property type="match status" value="1"/>
</dbReference>
<dbReference type="NCBIfam" id="TIGR02432">
    <property type="entry name" value="lysidine_TilS_N"/>
    <property type="match status" value="1"/>
</dbReference>
<dbReference type="SUPFAM" id="SSF82829">
    <property type="entry name" value="MesJ substrate recognition domain-like"/>
    <property type="match status" value="1"/>
</dbReference>
<dbReference type="Gene3D" id="1.20.59.20">
    <property type="match status" value="1"/>
</dbReference>
<sequence length="319" mass="33142">MARRELGPATLQVVQAVAGAIEAEGVAGPLLVACSGGADSLALAAGARRVADRTGLGCAAVVVDHDLQPGSAAVAGSAAQALAELGYTDVEVVRVSVADSAVGPEAAARQARYQALDRLAGCRDAHILLGHTLDDQAETVLLGLVRGSGTRSLAGMAAVSGRYLRPLLQLRRADTVRACAELGLHPWQDPHNRDTAFTRSRLRTRVLPVLERELGPGIAEALARTAQLARDDADLLDSLAAVAHPAADTLDCAVLGGQPPSLRRRAIRSWLSDRGAPEVGFVHVVAVEALVVDWHGQRGVDVPGARVVRDAGRLRCVAG</sequence>
<comment type="caution">
    <text evidence="10">The sequence shown here is derived from an EMBL/GenBank/DDBJ whole genome shotgun (WGS) entry which is preliminary data.</text>
</comment>
<evidence type="ECO:0000256" key="1">
    <source>
        <dbReference type="ARBA" id="ARBA00022490"/>
    </source>
</evidence>
<protein>
    <recommendedName>
        <fullName evidence="7">tRNA(Ile)-lysidine synthase</fullName>
        <ecNumber evidence="7">6.3.4.19</ecNumber>
    </recommendedName>
    <alternativeName>
        <fullName evidence="7">tRNA(Ile)-2-lysyl-cytidine synthase</fullName>
    </alternativeName>
    <alternativeName>
        <fullName evidence="7">tRNA(Ile)-lysidine synthetase</fullName>
    </alternativeName>
</protein>
<keyword evidence="4 7" id="KW-0547">Nucleotide-binding</keyword>
<dbReference type="EC" id="6.3.4.19" evidence="7"/>
<dbReference type="GO" id="GO:0032267">
    <property type="term" value="F:tRNA(Ile)-lysidine synthase activity"/>
    <property type="evidence" value="ECO:0007669"/>
    <property type="project" value="UniProtKB-EC"/>
</dbReference>
<evidence type="ECO:0000256" key="2">
    <source>
        <dbReference type="ARBA" id="ARBA00022598"/>
    </source>
</evidence>
<dbReference type="InterPro" id="IPR012094">
    <property type="entry name" value="tRNA_Ile_lys_synt"/>
</dbReference>
<dbReference type="InterPro" id="IPR014729">
    <property type="entry name" value="Rossmann-like_a/b/a_fold"/>
</dbReference>
<feature type="domain" description="tRNA(Ile)-lysidine/2-thiocytidine synthase N-terminal" evidence="8">
    <location>
        <begin position="30"/>
        <end position="204"/>
    </location>
</feature>
<gene>
    <name evidence="7" type="primary">tilS</name>
    <name evidence="10" type="ORF">JOE57_001373</name>
</gene>
<dbReference type="PANTHER" id="PTHR43033:SF1">
    <property type="entry name" value="TRNA(ILE)-LYSIDINE SYNTHASE-RELATED"/>
    <property type="match status" value="1"/>
</dbReference>
<dbReference type="Pfam" id="PF01171">
    <property type="entry name" value="ATP_bind_3"/>
    <property type="match status" value="1"/>
</dbReference>
<feature type="binding site" evidence="7">
    <location>
        <begin position="35"/>
        <end position="40"/>
    </location>
    <ligand>
        <name>ATP</name>
        <dbReference type="ChEBI" id="CHEBI:30616"/>
    </ligand>
</feature>
<keyword evidence="1 7" id="KW-0963">Cytoplasm</keyword>
<dbReference type="HAMAP" id="MF_01161">
    <property type="entry name" value="tRNA_Ile_lys_synt"/>
    <property type="match status" value="1"/>
</dbReference>
<dbReference type="EMBL" id="JAFBCF010000001">
    <property type="protein sequence ID" value="MBM7798452.1"/>
    <property type="molecule type" value="Genomic_DNA"/>
</dbReference>
<comment type="similarity">
    <text evidence="7">Belongs to the tRNA(Ile)-lysidine synthase family.</text>
</comment>
<accession>A0ABS2RHL4</accession>
<dbReference type="Pfam" id="PF09179">
    <property type="entry name" value="TilS"/>
    <property type="match status" value="1"/>
</dbReference>
<dbReference type="CDD" id="cd01992">
    <property type="entry name" value="TilS_N"/>
    <property type="match status" value="1"/>
</dbReference>
<keyword evidence="11" id="KW-1185">Reference proteome</keyword>
<dbReference type="Proteomes" id="UP000704762">
    <property type="component" value="Unassembled WGS sequence"/>
</dbReference>
<dbReference type="InterPro" id="IPR011063">
    <property type="entry name" value="TilS/TtcA_N"/>
</dbReference>
<dbReference type="RefSeq" id="WP_204916989.1">
    <property type="nucleotide sequence ID" value="NZ_BAAAQP010000008.1"/>
</dbReference>
<reference evidence="10 11" key="1">
    <citation type="submission" date="2021-01" db="EMBL/GenBank/DDBJ databases">
        <title>Sequencing the genomes of 1000 actinobacteria strains.</title>
        <authorList>
            <person name="Klenk H.-P."/>
        </authorList>
    </citation>
    <scope>NUCLEOTIDE SEQUENCE [LARGE SCALE GENOMIC DNA]</scope>
    <source>
        <strain evidence="10 11">DSM 18662</strain>
    </source>
</reference>
<proteinExistence type="inferred from homology"/>
<evidence type="ECO:0000259" key="8">
    <source>
        <dbReference type="Pfam" id="PF01171"/>
    </source>
</evidence>
<dbReference type="InterPro" id="IPR015262">
    <property type="entry name" value="tRNA_Ile_lys_synt_subst-bd"/>
</dbReference>
<evidence type="ECO:0000313" key="11">
    <source>
        <dbReference type="Proteomes" id="UP000704762"/>
    </source>
</evidence>
<evidence type="ECO:0000256" key="5">
    <source>
        <dbReference type="ARBA" id="ARBA00022840"/>
    </source>
</evidence>
<evidence type="ECO:0000256" key="6">
    <source>
        <dbReference type="ARBA" id="ARBA00048539"/>
    </source>
</evidence>
<comment type="subcellular location">
    <subcellularLocation>
        <location evidence="7">Cytoplasm</location>
    </subcellularLocation>
</comment>
<evidence type="ECO:0000313" key="10">
    <source>
        <dbReference type="EMBL" id="MBM7798452.1"/>
    </source>
</evidence>
<dbReference type="Gene3D" id="3.40.50.620">
    <property type="entry name" value="HUPs"/>
    <property type="match status" value="1"/>
</dbReference>
<keyword evidence="5 7" id="KW-0067">ATP-binding</keyword>
<comment type="domain">
    <text evidence="7">The N-terminal region contains the highly conserved SGGXDS motif, predicted to be a P-loop motif involved in ATP binding.</text>
</comment>
<dbReference type="PANTHER" id="PTHR43033">
    <property type="entry name" value="TRNA(ILE)-LYSIDINE SYNTHASE-RELATED"/>
    <property type="match status" value="1"/>
</dbReference>
<name>A0ABS2RHL4_9ACTN</name>
<comment type="function">
    <text evidence="7">Ligates lysine onto the cytidine present at position 34 of the AUA codon-specific tRNA(Ile) that contains the anticodon CAU, in an ATP-dependent manner. Cytidine is converted to lysidine, thus changing the amino acid specificity of the tRNA from methionine to isoleucine.</text>
</comment>
<keyword evidence="3 7" id="KW-0819">tRNA processing</keyword>
<evidence type="ECO:0000259" key="9">
    <source>
        <dbReference type="Pfam" id="PF09179"/>
    </source>
</evidence>
<keyword evidence="2 7" id="KW-0436">Ligase</keyword>
<feature type="domain" description="tRNA(Ile)-lysidine synthase substrate-binding" evidence="9">
    <location>
        <begin position="250"/>
        <end position="314"/>
    </location>
</feature>
<organism evidence="10 11">
    <name type="scientific">Microlunatus panaciterrae</name>
    <dbReference type="NCBI Taxonomy" id="400768"/>
    <lineage>
        <taxon>Bacteria</taxon>
        <taxon>Bacillati</taxon>
        <taxon>Actinomycetota</taxon>
        <taxon>Actinomycetes</taxon>
        <taxon>Propionibacteriales</taxon>
        <taxon>Propionibacteriaceae</taxon>
        <taxon>Microlunatus</taxon>
    </lineage>
</organism>